<organism evidence="4 5">
    <name type="scientific">Nephila pilipes</name>
    <name type="common">Giant wood spider</name>
    <name type="synonym">Nephila maculata</name>
    <dbReference type="NCBI Taxonomy" id="299642"/>
    <lineage>
        <taxon>Eukaryota</taxon>
        <taxon>Metazoa</taxon>
        <taxon>Ecdysozoa</taxon>
        <taxon>Arthropoda</taxon>
        <taxon>Chelicerata</taxon>
        <taxon>Arachnida</taxon>
        <taxon>Araneae</taxon>
        <taxon>Araneomorphae</taxon>
        <taxon>Entelegynae</taxon>
        <taxon>Araneoidea</taxon>
        <taxon>Nephilidae</taxon>
        <taxon>Nephila</taxon>
    </lineage>
</organism>
<name>A0A8X6UAK2_NEPPI</name>
<gene>
    <name evidence="4" type="primary">AVEN_207454_1</name>
    <name evidence="4" type="ORF">NPIL_214461</name>
</gene>
<keyword evidence="2" id="KW-0812">Transmembrane</keyword>
<feature type="compositionally biased region" description="Basic and acidic residues" evidence="1">
    <location>
        <begin position="330"/>
        <end position="341"/>
    </location>
</feature>
<dbReference type="Gene3D" id="2.10.50.10">
    <property type="entry name" value="Tumor Necrosis Factor Receptor, subunit A, domain 2"/>
    <property type="match status" value="1"/>
</dbReference>
<dbReference type="SMART" id="SM01411">
    <property type="entry name" value="Ephrin_rec_like"/>
    <property type="match status" value="1"/>
</dbReference>
<keyword evidence="2" id="KW-1133">Transmembrane helix</keyword>
<dbReference type="Proteomes" id="UP000887013">
    <property type="component" value="Unassembled WGS sequence"/>
</dbReference>
<keyword evidence="5" id="KW-1185">Reference proteome</keyword>
<sequence>MLLIHISSELRLELSLNDYNKSRTQIKLVCEPSKATLQNAKEHKILWKGSKFGMRERDKLRERLPGNVYFPDINVNSPQHYHCYLMSPKSYNEDYNFSKRRSHREVPEFLPAQFGSCFPGYRIEQDRCFPCAPGSFTSGQESSCRLCPKDFYIEIAAADSCWPCPEGKKTITEGADSEDLCVYIDTSGRAVETPSTKLLVIGICAAIFIVTAWILITVYLTWWCKGRGSKVNKMEQGTLARSSAEDHIYAEIQGIDDATEPEHPSEEPIYTEIIASDEGYEKPISPSEGTIYTELDNEYEEPKRGNKDNIYTEIIPSEHEYETIQDPEDDKVSDQSLDRSRSSQSQTFRSGPRTSKDYYETPIAKQTNDTSNTMYPVFLTKRSHHFLPKTKSSGFQPLLPSAENPKEKVGKSEYDELAEIILKTSKNNSASNKLPNLEEMGYDVEKLSKLIKDLSTRAKKDEKAINEKNAAKNPNVSDRRHHSESLPKAPRKRSSAKETSPHTIRKKD</sequence>
<feature type="region of interest" description="Disordered" evidence="1">
    <location>
        <begin position="390"/>
        <end position="411"/>
    </location>
</feature>
<dbReference type="Pfam" id="PF07699">
    <property type="entry name" value="Ephrin_rec_like"/>
    <property type="match status" value="1"/>
</dbReference>
<reference evidence="4" key="1">
    <citation type="submission" date="2020-08" db="EMBL/GenBank/DDBJ databases">
        <title>Multicomponent nature underlies the extraordinary mechanical properties of spider dragline silk.</title>
        <authorList>
            <person name="Kono N."/>
            <person name="Nakamura H."/>
            <person name="Mori M."/>
            <person name="Yoshida Y."/>
            <person name="Ohtoshi R."/>
            <person name="Malay A.D."/>
            <person name="Moran D.A.P."/>
            <person name="Tomita M."/>
            <person name="Numata K."/>
            <person name="Arakawa K."/>
        </authorList>
    </citation>
    <scope>NUCLEOTIDE SEQUENCE</scope>
</reference>
<feature type="compositionally biased region" description="Polar residues" evidence="1">
    <location>
        <begin position="364"/>
        <end position="373"/>
    </location>
</feature>
<comment type="caution">
    <text evidence="4">The sequence shown here is derived from an EMBL/GenBank/DDBJ whole genome shotgun (WGS) entry which is preliminary data.</text>
</comment>
<dbReference type="InterPro" id="IPR009030">
    <property type="entry name" value="Growth_fac_rcpt_cys_sf"/>
</dbReference>
<dbReference type="EMBL" id="BMAW01122169">
    <property type="protein sequence ID" value="GFT97757.1"/>
    <property type="molecule type" value="Genomic_DNA"/>
</dbReference>
<dbReference type="SUPFAM" id="SSF57184">
    <property type="entry name" value="Growth factor receptor domain"/>
    <property type="match status" value="1"/>
</dbReference>
<protein>
    <submittedName>
        <fullName evidence="4">Ephrin_rec_like domain-containing protein</fullName>
    </submittedName>
</protein>
<evidence type="ECO:0000256" key="2">
    <source>
        <dbReference type="SAM" id="Phobius"/>
    </source>
</evidence>
<feature type="region of interest" description="Disordered" evidence="1">
    <location>
        <begin position="457"/>
        <end position="508"/>
    </location>
</feature>
<keyword evidence="2" id="KW-0472">Membrane</keyword>
<feature type="compositionally biased region" description="Basic and acidic residues" evidence="1">
    <location>
        <begin position="457"/>
        <end position="470"/>
    </location>
</feature>
<feature type="region of interest" description="Disordered" evidence="1">
    <location>
        <begin position="318"/>
        <end position="373"/>
    </location>
</feature>
<evidence type="ECO:0000259" key="3">
    <source>
        <dbReference type="Pfam" id="PF07699"/>
    </source>
</evidence>
<dbReference type="InterPro" id="IPR011641">
    <property type="entry name" value="Tyr-kin_ephrin_A/B_rcpt-like"/>
</dbReference>
<feature type="domain" description="Tyrosine-protein kinase ephrin type A/B receptor-like" evidence="3">
    <location>
        <begin position="134"/>
        <end position="181"/>
    </location>
</feature>
<evidence type="ECO:0000313" key="5">
    <source>
        <dbReference type="Proteomes" id="UP000887013"/>
    </source>
</evidence>
<evidence type="ECO:0000256" key="1">
    <source>
        <dbReference type="SAM" id="MobiDB-lite"/>
    </source>
</evidence>
<evidence type="ECO:0000313" key="4">
    <source>
        <dbReference type="EMBL" id="GFT97757.1"/>
    </source>
</evidence>
<dbReference type="AlphaFoldDB" id="A0A8X6UAK2"/>
<dbReference type="OrthoDB" id="6437829at2759"/>
<feature type="transmembrane region" description="Helical" evidence="2">
    <location>
        <begin position="198"/>
        <end position="224"/>
    </location>
</feature>
<proteinExistence type="predicted"/>
<accession>A0A8X6UAK2</accession>